<dbReference type="EMBL" id="FNAS01000002">
    <property type="protein sequence ID" value="SDE00216.1"/>
    <property type="molecule type" value="Genomic_DNA"/>
</dbReference>
<protein>
    <submittedName>
        <fullName evidence="2">Uncharacterized protein</fullName>
    </submittedName>
</protein>
<evidence type="ECO:0000313" key="3">
    <source>
        <dbReference type="Proteomes" id="UP000198517"/>
    </source>
</evidence>
<dbReference type="Proteomes" id="UP000198517">
    <property type="component" value="Unassembled WGS sequence"/>
</dbReference>
<name>A0A1G6ZEL9_9FLAO</name>
<organism evidence="2 3">
    <name type="scientific">Riemerella columbipharyngis</name>
    <dbReference type="NCBI Taxonomy" id="1071918"/>
    <lineage>
        <taxon>Bacteria</taxon>
        <taxon>Pseudomonadati</taxon>
        <taxon>Bacteroidota</taxon>
        <taxon>Flavobacteriia</taxon>
        <taxon>Flavobacteriales</taxon>
        <taxon>Weeksellaceae</taxon>
        <taxon>Riemerella</taxon>
    </lineage>
</organism>
<gene>
    <name evidence="2" type="ORF">SAMN05421544_10236</name>
</gene>
<sequence>MNKSTLPTEDLKRFGIMNNDGSFNKKLKETDLEKFLNGYVMIAENKDKRLIFQLKENNTKLEYSAFQFEKSLEDIMEKSRQEIQYAKSEKLTDVNVGDVFIFKDVPEEKNIVTEILNDKNENIIGVKYKRENGNEEIIMKSYLDENCKNQSNSHSIHAFVYDKKNNEIKEYDILQHKELLKEEIIKSKDQKELNKYKNELLKLKGFLQDKYEKYPEIGKQIEENINIISNEISSIDGLSVDSDIQWKQEKSDIELDVNDQDLYQDANRMKEKQEQEQEQERKRGFRRY</sequence>
<proteinExistence type="predicted"/>
<feature type="region of interest" description="Disordered" evidence="1">
    <location>
        <begin position="265"/>
        <end position="288"/>
    </location>
</feature>
<accession>A0A1G6ZEL9</accession>
<feature type="compositionally biased region" description="Basic and acidic residues" evidence="1">
    <location>
        <begin position="267"/>
        <end position="282"/>
    </location>
</feature>
<keyword evidence="3" id="KW-1185">Reference proteome</keyword>
<reference evidence="2 3" key="1">
    <citation type="submission" date="2016-10" db="EMBL/GenBank/DDBJ databases">
        <authorList>
            <person name="de Groot N.N."/>
        </authorList>
    </citation>
    <scope>NUCLEOTIDE SEQUENCE [LARGE SCALE GENOMIC DNA]</scope>
    <source>
        <strain evidence="2 3">DSM 24015</strain>
    </source>
</reference>
<dbReference type="RefSeq" id="WP_092735780.1">
    <property type="nucleotide sequence ID" value="NZ_FNAS01000002.1"/>
</dbReference>
<evidence type="ECO:0000256" key="1">
    <source>
        <dbReference type="SAM" id="MobiDB-lite"/>
    </source>
</evidence>
<dbReference type="AlphaFoldDB" id="A0A1G6ZEL9"/>
<evidence type="ECO:0000313" key="2">
    <source>
        <dbReference type="EMBL" id="SDE00216.1"/>
    </source>
</evidence>
<dbReference type="STRING" id="1071918.SAMN05421544_10236"/>